<dbReference type="Proteomes" id="UP001524944">
    <property type="component" value="Unassembled WGS sequence"/>
</dbReference>
<comment type="caution">
    <text evidence="1">The sequence shown here is derived from an EMBL/GenBank/DDBJ whole genome shotgun (WGS) entry which is preliminary data.</text>
</comment>
<proteinExistence type="predicted"/>
<keyword evidence="2" id="KW-1185">Reference proteome</keyword>
<gene>
    <name evidence="1" type="ORF">NVS47_11410</name>
</gene>
<reference evidence="1 2" key="1">
    <citation type="submission" date="2022-08" db="EMBL/GenBank/DDBJ databases">
        <title>Proteogenomics of the novel Dehalobacterium formicoaceticum strain EZ94 highlights a key role of methyltransferases during anaerobic dichloromethane degradation.</title>
        <authorList>
            <person name="Wasmund K."/>
        </authorList>
    </citation>
    <scope>NUCLEOTIDE SEQUENCE [LARGE SCALE GENOMIC DNA]</scope>
    <source>
        <strain evidence="1 2">EZ94</strain>
    </source>
</reference>
<accession>A0ABT1Y895</accession>
<evidence type="ECO:0000313" key="2">
    <source>
        <dbReference type="Proteomes" id="UP001524944"/>
    </source>
</evidence>
<sequence>MKDYYFAKDLIAKSKKKANTYKDISDDVRKALKNANIINVPIKNPGKKVLAIYIDIYGNEFKEEFLVGVQ</sequence>
<dbReference type="RefSeq" id="WP_257913547.1">
    <property type="nucleotide sequence ID" value="NZ_JANPWE010000005.1"/>
</dbReference>
<organism evidence="1 2">
    <name type="scientific">Dehalobacterium formicoaceticum</name>
    <dbReference type="NCBI Taxonomy" id="51515"/>
    <lineage>
        <taxon>Bacteria</taxon>
        <taxon>Bacillati</taxon>
        <taxon>Bacillota</taxon>
        <taxon>Clostridia</taxon>
        <taxon>Eubacteriales</taxon>
        <taxon>Peptococcaceae</taxon>
        <taxon>Dehalobacterium</taxon>
    </lineage>
</organism>
<name>A0ABT1Y895_9FIRM</name>
<evidence type="ECO:0000313" key="1">
    <source>
        <dbReference type="EMBL" id="MCR6546114.1"/>
    </source>
</evidence>
<protein>
    <submittedName>
        <fullName evidence="1">Uncharacterized protein</fullName>
    </submittedName>
</protein>
<dbReference type="EMBL" id="JANPWE010000005">
    <property type="protein sequence ID" value="MCR6546114.1"/>
    <property type="molecule type" value="Genomic_DNA"/>
</dbReference>